<evidence type="ECO:0000256" key="1">
    <source>
        <dbReference type="SAM" id="MobiDB-lite"/>
    </source>
</evidence>
<keyword evidence="3" id="KW-1185">Reference proteome</keyword>
<name>A0A8K0TKK6_9PEZI</name>
<dbReference type="Proteomes" id="UP000813385">
    <property type="component" value="Unassembled WGS sequence"/>
</dbReference>
<feature type="region of interest" description="Disordered" evidence="1">
    <location>
        <begin position="84"/>
        <end position="105"/>
    </location>
</feature>
<organism evidence="2 3">
    <name type="scientific">Plectosphaerella cucumerina</name>
    <dbReference type="NCBI Taxonomy" id="40658"/>
    <lineage>
        <taxon>Eukaryota</taxon>
        <taxon>Fungi</taxon>
        <taxon>Dikarya</taxon>
        <taxon>Ascomycota</taxon>
        <taxon>Pezizomycotina</taxon>
        <taxon>Sordariomycetes</taxon>
        <taxon>Hypocreomycetidae</taxon>
        <taxon>Glomerellales</taxon>
        <taxon>Plectosphaerellaceae</taxon>
        <taxon>Plectosphaerella</taxon>
    </lineage>
</organism>
<evidence type="ECO:0000313" key="3">
    <source>
        <dbReference type="Proteomes" id="UP000813385"/>
    </source>
</evidence>
<dbReference type="EMBL" id="JAGPXD010000002">
    <property type="protein sequence ID" value="KAH7368526.1"/>
    <property type="molecule type" value="Genomic_DNA"/>
</dbReference>
<sequence length="237" mass="25494">MSGGAVYLWRAGPRRRLQAALPHAFISSSSNAGRPLPAVRLMLMSGLIAPSSKTGPPSSKALDKVRRASAFSWKVQCSETQWPRCQSRQPVPSAQVPPTTSPTRPFRGGGAWGAFHFPPRAGDAGRRRCYYKYTTTRYNTSSWYSAVLLAGTTREQTEAAGQDDDDRLEGQTIVPRPVRSCVPAGRGNNFPQTFSQPDAEKPGRNGGLHIGMASADASPRTATFGLMDDCAARAPDG</sequence>
<evidence type="ECO:0000313" key="2">
    <source>
        <dbReference type="EMBL" id="KAH7368526.1"/>
    </source>
</evidence>
<accession>A0A8K0TKK6</accession>
<feature type="region of interest" description="Disordered" evidence="1">
    <location>
        <begin position="178"/>
        <end position="213"/>
    </location>
</feature>
<feature type="compositionally biased region" description="Polar residues" evidence="1">
    <location>
        <begin position="84"/>
        <end position="103"/>
    </location>
</feature>
<dbReference type="AlphaFoldDB" id="A0A8K0TKK6"/>
<protein>
    <submittedName>
        <fullName evidence="2">Uncharacterized protein</fullName>
    </submittedName>
</protein>
<comment type="caution">
    <text evidence="2">The sequence shown here is derived from an EMBL/GenBank/DDBJ whole genome shotgun (WGS) entry which is preliminary data.</text>
</comment>
<reference evidence="2" key="1">
    <citation type="journal article" date="2021" name="Nat. Commun.">
        <title>Genetic determinants of endophytism in the Arabidopsis root mycobiome.</title>
        <authorList>
            <person name="Mesny F."/>
            <person name="Miyauchi S."/>
            <person name="Thiergart T."/>
            <person name="Pickel B."/>
            <person name="Atanasova L."/>
            <person name="Karlsson M."/>
            <person name="Huettel B."/>
            <person name="Barry K.W."/>
            <person name="Haridas S."/>
            <person name="Chen C."/>
            <person name="Bauer D."/>
            <person name="Andreopoulos W."/>
            <person name="Pangilinan J."/>
            <person name="LaButti K."/>
            <person name="Riley R."/>
            <person name="Lipzen A."/>
            <person name="Clum A."/>
            <person name="Drula E."/>
            <person name="Henrissat B."/>
            <person name="Kohler A."/>
            <person name="Grigoriev I.V."/>
            <person name="Martin F.M."/>
            <person name="Hacquard S."/>
        </authorList>
    </citation>
    <scope>NUCLEOTIDE SEQUENCE</scope>
    <source>
        <strain evidence="2">MPI-CAGE-AT-0016</strain>
    </source>
</reference>
<proteinExistence type="predicted"/>
<gene>
    <name evidence="2" type="ORF">B0T11DRAFT_296169</name>
</gene>